<keyword evidence="3" id="KW-1185">Reference proteome</keyword>
<dbReference type="PIRSF" id="PIRSF020217">
    <property type="entry name" value="UCP020217"/>
    <property type="match status" value="1"/>
</dbReference>
<name>A0A1J0ADG5_9CYAN</name>
<dbReference type="Pfam" id="PF18765">
    <property type="entry name" value="Polbeta"/>
    <property type="match status" value="1"/>
</dbReference>
<dbReference type="Gene3D" id="3.30.460.10">
    <property type="entry name" value="Beta Polymerase, domain 2"/>
    <property type="match status" value="1"/>
</dbReference>
<dbReference type="RefSeq" id="WP_071454474.1">
    <property type="nucleotide sequence ID" value="NZ_CP017675.1"/>
</dbReference>
<dbReference type="EMBL" id="CP017675">
    <property type="protein sequence ID" value="APB33961.1"/>
    <property type="molecule type" value="Genomic_DNA"/>
</dbReference>
<dbReference type="Proteomes" id="UP000180235">
    <property type="component" value="Chromosome"/>
</dbReference>
<evidence type="ECO:0000313" key="2">
    <source>
        <dbReference type="EMBL" id="APB33961.1"/>
    </source>
</evidence>
<sequence length="123" mass="14116">MQLTTPFNTSKLDQILGDRALQNEEERQDLLQKIMKWLDKNGLEYGIYTAYIFGSLTQPQKFHHNSDIDIAVEQINPDDFFAVIGLLSETMGRNVDIIEVDKCHFGNRIKQAGIRWTVTNLSS</sequence>
<gene>
    <name evidence="2" type="ORF">GlitD10_1637</name>
</gene>
<evidence type="ECO:0000259" key="1">
    <source>
        <dbReference type="Pfam" id="PF18765"/>
    </source>
</evidence>
<dbReference type="InterPro" id="IPR041633">
    <property type="entry name" value="Polbeta"/>
</dbReference>
<reference evidence="2 3" key="1">
    <citation type="submission" date="2016-10" db="EMBL/GenBank/DDBJ databases">
        <title>Description of Gloeomargarita lithophora gen. nov., sp. nov., a thylakoid-bearing basal-branching cyanobacterium with intracellular carbonates, and proposal for Gloeomargaritales ord. nov.</title>
        <authorList>
            <person name="Moreira D."/>
            <person name="Tavera R."/>
            <person name="Benzerara K."/>
            <person name="Skouri-Panet F."/>
            <person name="Couradeau E."/>
            <person name="Gerard E."/>
            <person name="Loussert C."/>
            <person name="Novelo E."/>
            <person name="Zivanovic Y."/>
            <person name="Lopez-Garcia P."/>
        </authorList>
    </citation>
    <scope>NUCLEOTIDE SEQUENCE [LARGE SCALE GENOMIC DNA]</scope>
    <source>
        <strain evidence="2 3">D10</strain>
    </source>
</reference>
<dbReference type="OrthoDB" id="531703at2"/>
<evidence type="ECO:0000313" key="3">
    <source>
        <dbReference type="Proteomes" id="UP000180235"/>
    </source>
</evidence>
<proteinExistence type="predicted"/>
<dbReference type="SUPFAM" id="SSF81301">
    <property type="entry name" value="Nucleotidyltransferase"/>
    <property type="match status" value="1"/>
</dbReference>
<dbReference type="STRING" id="1188229.GlitD10_1637"/>
<dbReference type="InterPro" id="IPR024700">
    <property type="entry name" value="UCP020217"/>
</dbReference>
<dbReference type="CDD" id="cd05403">
    <property type="entry name" value="NT_KNTase_like"/>
    <property type="match status" value="1"/>
</dbReference>
<protein>
    <submittedName>
        <fullName evidence="2">Signal peptidase II</fullName>
    </submittedName>
</protein>
<organism evidence="2 3">
    <name type="scientific">Gloeomargarita lithophora Alchichica-D10</name>
    <dbReference type="NCBI Taxonomy" id="1188229"/>
    <lineage>
        <taxon>Bacteria</taxon>
        <taxon>Bacillati</taxon>
        <taxon>Cyanobacteriota</taxon>
        <taxon>Cyanophyceae</taxon>
        <taxon>Gloeomargaritales</taxon>
        <taxon>Gloeomargaritaceae</taxon>
        <taxon>Gloeomargarita</taxon>
    </lineage>
</organism>
<dbReference type="AlphaFoldDB" id="A0A1J0ADG5"/>
<feature type="domain" description="Polymerase beta nucleotidyltransferase" evidence="1">
    <location>
        <begin position="33"/>
        <end position="103"/>
    </location>
</feature>
<dbReference type="InterPro" id="IPR043519">
    <property type="entry name" value="NT_sf"/>
</dbReference>
<accession>A0A1J0ADG5</accession>
<dbReference type="KEGG" id="glt:GlitD10_1637"/>